<protein>
    <submittedName>
        <fullName evidence="3">SAM-dependent methyltransferase</fullName>
    </submittedName>
</protein>
<dbReference type="SUPFAM" id="SSF53335">
    <property type="entry name" value="S-adenosyl-L-methionine-dependent methyltransferases"/>
    <property type="match status" value="1"/>
</dbReference>
<gene>
    <name evidence="3" type="ORF">C7Y72_11930</name>
</gene>
<evidence type="ECO:0000313" key="3">
    <source>
        <dbReference type="EMBL" id="PTL60297.1"/>
    </source>
</evidence>
<dbReference type="Pfam" id="PF13649">
    <property type="entry name" value="Methyltransf_25"/>
    <property type="match status" value="1"/>
</dbReference>
<dbReference type="AlphaFoldDB" id="A0A2T4UM10"/>
<evidence type="ECO:0000259" key="2">
    <source>
        <dbReference type="Pfam" id="PF13649"/>
    </source>
</evidence>
<proteinExistence type="predicted"/>
<dbReference type="PANTHER" id="PTHR12843:SF5">
    <property type="entry name" value="EEF1A LYSINE METHYLTRANSFERASE 2"/>
    <property type="match status" value="1"/>
</dbReference>
<dbReference type="GO" id="GO:0032259">
    <property type="term" value="P:methylation"/>
    <property type="evidence" value="ECO:0007669"/>
    <property type="project" value="UniProtKB-KW"/>
</dbReference>
<dbReference type="InterPro" id="IPR041698">
    <property type="entry name" value="Methyltransf_25"/>
</dbReference>
<dbReference type="EMBL" id="PYYB01000001">
    <property type="protein sequence ID" value="PTL60297.1"/>
    <property type="molecule type" value="Genomic_DNA"/>
</dbReference>
<dbReference type="InterPro" id="IPR029063">
    <property type="entry name" value="SAM-dependent_MTases_sf"/>
</dbReference>
<reference evidence="3 4" key="1">
    <citation type="submission" date="2018-03" db="EMBL/GenBank/DDBJ databases">
        <title>Aquarubrobacter algicola gen. nov., sp. nov., a novel actinobacterium isolated from shallow eutrophic lake during the end of cyanobacterial harmful algal blooms.</title>
        <authorList>
            <person name="Chun S.J."/>
        </authorList>
    </citation>
    <scope>NUCLEOTIDE SEQUENCE [LARGE SCALE GENOMIC DNA]</scope>
    <source>
        <strain evidence="3 4">Seoho-28</strain>
    </source>
</reference>
<dbReference type="Gene3D" id="3.40.50.150">
    <property type="entry name" value="Vaccinia Virus protein VP39"/>
    <property type="match status" value="1"/>
</dbReference>
<dbReference type="PANTHER" id="PTHR12843">
    <property type="entry name" value="PROTEIN-LYSINE N-METHYLTRANSFERASE METTL10"/>
    <property type="match status" value="1"/>
</dbReference>
<name>A0A2T4UM10_9ACTN</name>
<accession>A0A2T4UM10</accession>
<dbReference type="CDD" id="cd02440">
    <property type="entry name" value="AdoMet_MTases"/>
    <property type="match status" value="1"/>
</dbReference>
<sequence length="234" mass="26235">MRRSRPRPWLRLEFDRRQRRRTRVSSDEPKSDPSSVWEDAYAGGDADRSWTQLEPVDSLKAIAVALPEPADPVIDVGGGASTLAGRLLADGFSDITVLDLSSSALQLAQRRLGKSAERIVWVQGDLLDSVPEREYGFWHDRAVLHFFTDPVQRSRYAELLARRVRPGGHAAISTFAPDGPDRCSGLPVRRSSHEDLENLLGDAFENVATWTTSHQTPRGTPQPFNWIVARRRTN</sequence>
<evidence type="ECO:0000313" key="4">
    <source>
        <dbReference type="Proteomes" id="UP000240739"/>
    </source>
</evidence>
<comment type="caution">
    <text evidence="3">The sequence shown here is derived from an EMBL/GenBank/DDBJ whole genome shotgun (WGS) entry which is preliminary data.</text>
</comment>
<keyword evidence="4" id="KW-1185">Reference proteome</keyword>
<evidence type="ECO:0000256" key="1">
    <source>
        <dbReference type="SAM" id="MobiDB-lite"/>
    </source>
</evidence>
<organism evidence="3 4">
    <name type="scientific">Paraconexibacter algicola</name>
    <dbReference type="NCBI Taxonomy" id="2133960"/>
    <lineage>
        <taxon>Bacteria</taxon>
        <taxon>Bacillati</taxon>
        <taxon>Actinomycetota</taxon>
        <taxon>Thermoleophilia</taxon>
        <taxon>Solirubrobacterales</taxon>
        <taxon>Paraconexibacteraceae</taxon>
        <taxon>Paraconexibacter</taxon>
    </lineage>
</organism>
<keyword evidence="3" id="KW-0808">Transferase</keyword>
<keyword evidence="3" id="KW-0489">Methyltransferase</keyword>
<dbReference type="GO" id="GO:0008168">
    <property type="term" value="F:methyltransferase activity"/>
    <property type="evidence" value="ECO:0007669"/>
    <property type="project" value="UniProtKB-KW"/>
</dbReference>
<dbReference type="Proteomes" id="UP000240739">
    <property type="component" value="Unassembled WGS sequence"/>
</dbReference>
<feature type="region of interest" description="Disordered" evidence="1">
    <location>
        <begin position="18"/>
        <end position="39"/>
    </location>
</feature>
<feature type="domain" description="Methyltransferase" evidence="2">
    <location>
        <begin position="73"/>
        <end position="168"/>
    </location>
</feature>